<name>A0A411WGS8_9GAMM</name>
<organism evidence="1 2">
    <name type="scientific">Limnobaculum zhutongyuii</name>
    <dbReference type="NCBI Taxonomy" id="2498113"/>
    <lineage>
        <taxon>Bacteria</taxon>
        <taxon>Pseudomonadati</taxon>
        <taxon>Pseudomonadota</taxon>
        <taxon>Gammaproteobacteria</taxon>
        <taxon>Enterobacterales</taxon>
        <taxon>Budviciaceae</taxon>
        <taxon>Limnobaculum</taxon>
    </lineage>
</organism>
<sequence>MSATFFIGYKPPENDNLEGSLHAGLNRSASNALEVLFKESLQEKFVGIYDQIMQYEALDQISFIELSITDFNIAVQAIRNCISSRKEPSELQIFQKNVWEAQIEPLIQQDERYQQS</sequence>
<evidence type="ECO:0000313" key="1">
    <source>
        <dbReference type="EMBL" id="QBH95501.1"/>
    </source>
</evidence>
<proteinExistence type="predicted"/>
<accession>A0A411WGS8</accession>
<dbReference type="Proteomes" id="UP000293154">
    <property type="component" value="Chromosome"/>
</dbReference>
<dbReference type="KEGG" id="prag:EKN56_03205"/>
<dbReference type="OrthoDB" id="6497190at2"/>
<dbReference type="RefSeq" id="WP_130590492.1">
    <property type="nucleotide sequence ID" value="NZ_CP034752.1"/>
</dbReference>
<gene>
    <name evidence="1" type="ORF">EKN56_03205</name>
</gene>
<keyword evidence="2" id="KW-1185">Reference proteome</keyword>
<reference evidence="1 2" key="1">
    <citation type="submission" date="2019-03" db="EMBL/GenBank/DDBJ databases">
        <title>Pragia sp. nov. isolated from the gut tract of Carduelis flavirostris.</title>
        <authorList>
            <person name="Ge Y."/>
        </authorList>
    </citation>
    <scope>NUCLEOTIDE SEQUENCE [LARGE SCALE GENOMIC DNA]</scope>
    <source>
        <strain evidence="1 2">CF-458</strain>
    </source>
</reference>
<protein>
    <submittedName>
        <fullName evidence="1">Uncharacterized protein</fullName>
    </submittedName>
</protein>
<dbReference type="EMBL" id="CP034752">
    <property type="protein sequence ID" value="QBH95501.1"/>
    <property type="molecule type" value="Genomic_DNA"/>
</dbReference>
<evidence type="ECO:0000313" key="2">
    <source>
        <dbReference type="Proteomes" id="UP000293154"/>
    </source>
</evidence>
<dbReference type="AlphaFoldDB" id="A0A411WGS8"/>